<dbReference type="Pfam" id="PF00482">
    <property type="entry name" value="T2SSF"/>
    <property type="match status" value="1"/>
</dbReference>
<evidence type="ECO:0000256" key="4">
    <source>
        <dbReference type="ARBA" id="ARBA00022989"/>
    </source>
</evidence>
<keyword evidence="3 7" id="KW-0812">Transmembrane</keyword>
<evidence type="ECO:0000256" key="2">
    <source>
        <dbReference type="ARBA" id="ARBA00022475"/>
    </source>
</evidence>
<evidence type="ECO:0000256" key="5">
    <source>
        <dbReference type="ARBA" id="ARBA00023136"/>
    </source>
</evidence>
<proteinExistence type="predicted"/>
<evidence type="ECO:0000256" key="3">
    <source>
        <dbReference type="ARBA" id="ARBA00022692"/>
    </source>
</evidence>
<dbReference type="RefSeq" id="WP_165232105.1">
    <property type="nucleotide sequence ID" value="NZ_JAAKZV010000010.1"/>
</dbReference>
<evidence type="ECO:0000259" key="8">
    <source>
        <dbReference type="Pfam" id="PF00482"/>
    </source>
</evidence>
<protein>
    <submittedName>
        <fullName evidence="9">Type II secretion system F family protein</fullName>
    </submittedName>
</protein>
<feature type="transmembrane region" description="Helical" evidence="7">
    <location>
        <begin position="83"/>
        <end position="99"/>
    </location>
</feature>
<evidence type="ECO:0000313" key="10">
    <source>
        <dbReference type="Proteomes" id="UP000481583"/>
    </source>
</evidence>
<dbReference type="PANTHER" id="PTHR35007:SF3">
    <property type="entry name" value="POSSIBLE CONSERVED ALANINE RICH MEMBRANE PROTEIN"/>
    <property type="match status" value="1"/>
</dbReference>
<feature type="transmembrane region" description="Helical" evidence="7">
    <location>
        <begin position="234"/>
        <end position="252"/>
    </location>
</feature>
<keyword evidence="4 7" id="KW-1133">Transmembrane helix</keyword>
<feature type="compositionally biased region" description="Low complexity" evidence="6">
    <location>
        <begin position="299"/>
        <end position="314"/>
    </location>
</feature>
<keyword evidence="2" id="KW-1003">Cell membrane</keyword>
<comment type="caution">
    <text evidence="9">The sequence shown here is derived from an EMBL/GenBank/DDBJ whole genome shotgun (WGS) entry which is preliminary data.</text>
</comment>
<dbReference type="EMBL" id="JAAKZV010000010">
    <property type="protein sequence ID" value="NGN63206.1"/>
    <property type="molecule type" value="Genomic_DNA"/>
</dbReference>
<evidence type="ECO:0000256" key="6">
    <source>
        <dbReference type="SAM" id="MobiDB-lite"/>
    </source>
</evidence>
<feature type="domain" description="Type II secretion system protein GspF" evidence="8">
    <location>
        <begin position="118"/>
        <end position="227"/>
    </location>
</feature>
<dbReference type="AlphaFoldDB" id="A0A6G4TUT2"/>
<keyword evidence="10" id="KW-1185">Reference proteome</keyword>
<feature type="transmembrane region" description="Helical" evidence="7">
    <location>
        <begin position="258"/>
        <end position="276"/>
    </location>
</feature>
<dbReference type="GO" id="GO:0005886">
    <property type="term" value="C:plasma membrane"/>
    <property type="evidence" value="ECO:0007669"/>
    <property type="project" value="UniProtKB-SubCell"/>
</dbReference>
<comment type="subcellular location">
    <subcellularLocation>
        <location evidence="1">Cell membrane</location>
        <topology evidence="1">Multi-pass membrane protein</topology>
    </subcellularLocation>
</comment>
<feature type="region of interest" description="Disordered" evidence="6">
    <location>
        <begin position="287"/>
        <end position="314"/>
    </location>
</feature>
<reference evidence="9 10" key="1">
    <citation type="submission" date="2020-02" db="EMBL/GenBank/DDBJ databases">
        <title>Whole-genome analyses of novel actinobacteria.</title>
        <authorList>
            <person name="Sahin N."/>
        </authorList>
    </citation>
    <scope>NUCLEOTIDE SEQUENCE [LARGE SCALE GENOMIC DNA]</scope>
    <source>
        <strain evidence="9 10">A7024</strain>
    </source>
</reference>
<dbReference type="PANTHER" id="PTHR35007">
    <property type="entry name" value="INTEGRAL MEMBRANE PROTEIN-RELATED"/>
    <property type="match status" value="1"/>
</dbReference>
<feature type="transmembrane region" description="Helical" evidence="7">
    <location>
        <begin position="6"/>
        <end position="25"/>
    </location>
</feature>
<dbReference type="InterPro" id="IPR018076">
    <property type="entry name" value="T2SS_GspF_dom"/>
</dbReference>
<evidence type="ECO:0000256" key="7">
    <source>
        <dbReference type="SAM" id="Phobius"/>
    </source>
</evidence>
<organism evidence="9 10">
    <name type="scientific">Streptomyces coryli</name>
    <dbReference type="NCBI Taxonomy" id="1128680"/>
    <lineage>
        <taxon>Bacteria</taxon>
        <taxon>Bacillati</taxon>
        <taxon>Actinomycetota</taxon>
        <taxon>Actinomycetes</taxon>
        <taxon>Kitasatosporales</taxon>
        <taxon>Streptomycetaceae</taxon>
        <taxon>Streptomyces</taxon>
    </lineage>
</organism>
<name>A0A6G4TUT2_9ACTN</name>
<evidence type="ECO:0000256" key="1">
    <source>
        <dbReference type="ARBA" id="ARBA00004651"/>
    </source>
</evidence>
<gene>
    <name evidence="9" type="ORF">G5C51_04690</name>
</gene>
<evidence type="ECO:0000313" key="9">
    <source>
        <dbReference type="EMBL" id="NGN63206.1"/>
    </source>
</evidence>
<sequence>MSLQELSFAAAAAVLVAVAGIWLAVKGLRGTAPDPGKPPSVLQERWRRLRAEMPPAWRANYRWLAAAAVAAAAATWAVTGWPVHGLAAAGAVLGLPYVLNPGGNSKQRIEKLEALSQWLYHLAGIHSAGLTLTQTIARSAKSAPEPIAGPIQRLAAKLRAGMDTPQEAFEDFAEELHDGVVDHITLLFMTHAKASGSGLSDALEALARSIAQSAEDARNVDADRETVRRSTRTVSLFFLGFAGLCMLNKVFMAPYGTFGGQIFLACIAAGFVYLLARMRQVARAKPEPRLLNPKPKTGAAAAASTAATAERSPV</sequence>
<keyword evidence="5 7" id="KW-0472">Membrane</keyword>
<dbReference type="Proteomes" id="UP000481583">
    <property type="component" value="Unassembled WGS sequence"/>
</dbReference>
<accession>A0A6G4TUT2</accession>